<accession>A0ABW2FDT6</accession>
<organism evidence="1 2">
    <name type="scientific">Cohnella cellulosilytica</name>
    <dbReference type="NCBI Taxonomy" id="986710"/>
    <lineage>
        <taxon>Bacteria</taxon>
        <taxon>Bacillati</taxon>
        <taxon>Bacillota</taxon>
        <taxon>Bacilli</taxon>
        <taxon>Bacillales</taxon>
        <taxon>Paenibacillaceae</taxon>
        <taxon>Cohnella</taxon>
    </lineage>
</organism>
<comment type="caution">
    <text evidence="1">The sequence shown here is derived from an EMBL/GenBank/DDBJ whole genome shotgun (WGS) entry which is preliminary data.</text>
</comment>
<dbReference type="SUPFAM" id="SSF46955">
    <property type="entry name" value="Putative DNA-binding domain"/>
    <property type="match status" value="1"/>
</dbReference>
<proteinExistence type="predicted"/>
<dbReference type="RefSeq" id="WP_378049117.1">
    <property type="nucleotide sequence ID" value="NZ_JBHMDN010000020.1"/>
</dbReference>
<evidence type="ECO:0000313" key="1">
    <source>
        <dbReference type="EMBL" id="MFC7149712.1"/>
    </source>
</evidence>
<gene>
    <name evidence="1" type="ORF">ACFQMJ_14400</name>
</gene>
<dbReference type="Proteomes" id="UP001596378">
    <property type="component" value="Unassembled WGS sequence"/>
</dbReference>
<protein>
    <submittedName>
        <fullName evidence="1">Helix-turn-helix domain-containing protein</fullName>
    </submittedName>
</protein>
<dbReference type="EMBL" id="JBHTAI010000008">
    <property type="protein sequence ID" value="MFC7149712.1"/>
    <property type="molecule type" value="Genomic_DNA"/>
</dbReference>
<dbReference type="InterPro" id="IPR009061">
    <property type="entry name" value="DNA-bd_dom_put_sf"/>
</dbReference>
<sequence>MKFMQFTAEDKRVFEEFLVETSHVRMKAEVLFKLFYNLAMKFNAIPPELASEVQQFLVREYNDEAYGVVLKGLKEVGVTILSIAEEETAQLYTTGQLAKYFGVSTSTINNWIDAKRFIGFSREKKNKQARISDSTVWISGTGENLTVAEVVKLYEENQKRLQSKPEYEDKIGYMRYLVETVTYYETRYDNRKYENVVAEKGDPSMTDDIIWSREGKEWRSILREVDLV</sequence>
<reference evidence="2" key="1">
    <citation type="journal article" date="2019" name="Int. J. Syst. Evol. Microbiol.">
        <title>The Global Catalogue of Microorganisms (GCM) 10K type strain sequencing project: providing services to taxonomists for standard genome sequencing and annotation.</title>
        <authorList>
            <consortium name="The Broad Institute Genomics Platform"/>
            <consortium name="The Broad Institute Genome Sequencing Center for Infectious Disease"/>
            <person name="Wu L."/>
            <person name="Ma J."/>
        </authorList>
    </citation>
    <scope>NUCLEOTIDE SEQUENCE [LARGE SCALE GENOMIC DNA]</scope>
    <source>
        <strain evidence="2">KCTC 12907</strain>
    </source>
</reference>
<name>A0ABW2FDT6_9BACL</name>
<keyword evidence="2" id="KW-1185">Reference proteome</keyword>
<evidence type="ECO:0000313" key="2">
    <source>
        <dbReference type="Proteomes" id="UP001596378"/>
    </source>
</evidence>